<dbReference type="Pfam" id="PF04937">
    <property type="entry name" value="DUF659"/>
    <property type="match status" value="1"/>
</dbReference>
<dbReference type="SUPFAM" id="SSF53098">
    <property type="entry name" value="Ribonuclease H-like"/>
    <property type="match status" value="1"/>
</dbReference>
<evidence type="ECO:0000313" key="3">
    <source>
        <dbReference type="EMBL" id="PWA83413.1"/>
    </source>
</evidence>
<evidence type="ECO:0000313" key="4">
    <source>
        <dbReference type="Proteomes" id="UP000245207"/>
    </source>
</evidence>
<name>A0A2U1PCD8_ARTAN</name>
<dbReference type="InterPro" id="IPR012337">
    <property type="entry name" value="RNaseH-like_sf"/>
</dbReference>
<accession>A0A2U1PCD8</accession>
<dbReference type="EMBL" id="PKPP01001354">
    <property type="protein sequence ID" value="PWA83413.1"/>
    <property type="molecule type" value="Genomic_DNA"/>
</dbReference>
<keyword evidence="4" id="KW-1185">Reference proteome</keyword>
<dbReference type="InterPro" id="IPR007021">
    <property type="entry name" value="DUF659"/>
</dbReference>
<evidence type="ECO:0000259" key="2">
    <source>
        <dbReference type="Pfam" id="PF04937"/>
    </source>
</evidence>
<dbReference type="OrthoDB" id="2017576at2759"/>
<dbReference type="STRING" id="35608.A0A2U1PCD8"/>
<dbReference type="Proteomes" id="UP000245207">
    <property type="component" value="Unassembled WGS sequence"/>
</dbReference>
<dbReference type="PANTHER" id="PTHR32166">
    <property type="entry name" value="OSJNBA0013A04.12 PROTEIN"/>
    <property type="match status" value="1"/>
</dbReference>
<organism evidence="3 4">
    <name type="scientific">Artemisia annua</name>
    <name type="common">Sweet wormwood</name>
    <dbReference type="NCBI Taxonomy" id="35608"/>
    <lineage>
        <taxon>Eukaryota</taxon>
        <taxon>Viridiplantae</taxon>
        <taxon>Streptophyta</taxon>
        <taxon>Embryophyta</taxon>
        <taxon>Tracheophyta</taxon>
        <taxon>Spermatophyta</taxon>
        <taxon>Magnoliopsida</taxon>
        <taxon>eudicotyledons</taxon>
        <taxon>Gunneridae</taxon>
        <taxon>Pentapetalae</taxon>
        <taxon>asterids</taxon>
        <taxon>campanulids</taxon>
        <taxon>Asterales</taxon>
        <taxon>Asteraceae</taxon>
        <taxon>Asteroideae</taxon>
        <taxon>Anthemideae</taxon>
        <taxon>Artemisiinae</taxon>
        <taxon>Artemisia</taxon>
    </lineage>
</organism>
<feature type="region of interest" description="Disordered" evidence="1">
    <location>
        <begin position="1"/>
        <end position="20"/>
    </location>
</feature>
<dbReference type="AlphaFoldDB" id="A0A2U1PCD8"/>
<feature type="domain" description="DUF659" evidence="2">
    <location>
        <begin position="109"/>
        <end position="210"/>
    </location>
</feature>
<protein>
    <recommendedName>
        <fullName evidence="2">DUF659 domain-containing protein</fullName>
    </recommendedName>
</protein>
<gene>
    <name evidence="3" type="ORF">CTI12_AA168440</name>
</gene>
<sequence>MASPVSSIPKRPSPSQVTSYDDKPLWNHVTVVQNPGSYAKVKAHLLKLPGHGVQPCMKINYEIKDQIQKEHAMAEDKKAQVSFEAKRKLDYVTLPPCSDLMQPKRKKRENSMFLKAFDTSGNLKDADYVASLFQEVIDEEGADNIVQIITDSSRNFKATGFCIEAKYPHIFWTPCVVHSLNLALKAICEPPINSSQYDECKWISSLMSECDAVVTFILNHGKALTIFKNYSKHMLTKVAETRFASHVIMAERLFKVKNALEKMVLDVQWKTFRKTHLESKADTVKECVISN</sequence>
<proteinExistence type="predicted"/>
<reference evidence="3 4" key="1">
    <citation type="journal article" date="2018" name="Mol. Plant">
        <title>The genome of Artemisia annua provides insight into the evolution of Asteraceae family and artemisinin biosynthesis.</title>
        <authorList>
            <person name="Shen Q."/>
            <person name="Zhang L."/>
            <person name="Liao Z."/>
            <person name="Wang S."/>
            <person name="Yan T."/>
            <person name="Shi P."/>
            <person name="Liu M."/>
            <person name="Fu X."/>
            <person name="Pan Q."/>
            <person name="Wang Y."/>
            <person name="Lv Z."/>
            <person name="Lu X."/>
            <person name="Zhang F."/>
            <person name="Jiang W."/>
            <person name="Ma Y."/>
            <person name="Chen M."/>
            <person name="Hao X."/>
            <person name="Li L."/>
            <person name="Tang Y."/>
            <person name="Lv G."/>
            <person name="Zhou Y."/>
            <person name="Sun X."/>
            <person name="Brodelius P.E."/>
            <person name="Rose J.K.C."/>
            <person name="Tang K."/>
        </authorList>
    </citation>
    <scope>NUCLEOTIDE SEQUENCE [LARGE SCALE GENOMIC DNA]</scope>
    <source>
        <strain evidence="4">cv. Huhao1</strain>
        <tissue evidence="3">Leaf</tissue>
    </source>
</reference>
<comment type="caution">
    <text evidence="3">The sequence shown here is derived from an EMBL/GenBank/DDBJ whole genome shotgun (WGS) entry which is preliminary data.</text>
</comment>
<dbReference type="PANTHER" id="PTHR32166:SF81">
    <property type="entry name" value="OS06G0658400 PROTEIN"/>
    <property type="match status" value="1"/>
</dbReference>
<evidence type="ECO:0000256" key="1">
    <source>
        <dbReference type="SAM" id="MobiDB-lite"/>
    </source>
</evidence>